<reference evidence="4 5" key="1">
    <citation type="journal article" date="2015" name="Plant Cell">
        <title>Oil accumulation by the oleaginous diatom Fistulifera solaris as revealed by the genome and transcriptome.</title>
        <authorList>
            <person name="Tanaka T."/>
            <person name="Maeda Y."/>
            <person name="Veluchamy A."/>
            <person name="Tanaka M."/>
            <person name="Abida H."/>
            <person name="Marechal E."/>
            <person name="Bowler C."/>
            <person name="Muto M."/>
            <person name="Sunaga Y."/>
            <person name="Tanaka M."/>
            <person name="Yoshino T."/>
            <person name="Taniguchi T."/>
            <person name="Fukuda Y."/>
            <person name="Nemoto M."/>
            <person name="Matsumoto M."/>
            <person name="Wong P.S."/>
            <person name="Aburatani S."/>
            <person name="Fujibuchi W."/>
        </authorList>
    </citation>
    <scope>NUCLEOTIDE SEQUENCE [LARGE SCALE GENOMIC DNA]</scope>
    <source>
        <strain evidence="4 5">JPCC DA0580</strain>
    </source>
</reference>
<dbReference type="EMBL" id="BDSP01000136">
    <property type="protein sequence ID" value="GAX19405.1"/>
    <property type="molecule type" value="Genomic_DNA"/>
</dbReference>
<feature type="compositionally biased region" description="Low complexity" evidence="1">
    <location>
        <begin position="73"/>
        <end position="94"/>
    </location>
</feature>
<comment type="caution">
    <text evidence="4">The sequence shown here is derived from an EMBL/GenBank/DDBJ whole genome shotgun (WGS) entry which is preliminary data.</text>
</comment>
<feature type="signal peptide" evidence="3">
    <location>
        <begin position="1"/>
        <end position="23"/>
    </location>
</feature>
<evidence type="ECO:0000256" key="2">
    <source>
        <dbReference type="SAM" id="Phobius"/>
    </source>
</evidence>
<keyword evidence="5" id="KW-1185">Reference proteome</keyword>
<dbReference type="Proteomes" id="UP000198406">
    <property type="component" value="Unassembled WGS sequence"/>
</dbReference>
<feature type="region of interest" description="Disordered" evidence="1">
    <location>
        <begin position="67"/>
        <end position="94"/>
    </location>
</feature>
<gene>
    <name evidence="4" type="ORF">FisN_4Lh386</name>
</gene>
<accession>A0A1Z5JZG2</accession>
<evidence type="ECO:0000256" key="1">
    <source>
        <dbReference type="SAM" id="MobiDB-lite"/>
    </source>
</evidence>
<feature type="region of interest" description="Disordered" evidence="1">
    <location>
        <begin position="334"/>
        <end position="354"/>
    </location>
</feature>
<proteinExistence type="predicted"/>
<feature type="transmembrane region" description="Helical" evidence="2">
    <location>
        <begin position="259"/>
        <end position="281"/>
    </location>
</feature>
<dbReference type="AlphaFoldDB" id="A0A1Z5JZG2"/>
<dbReference type="InParanoid" id="A0A1Z5JZG2"/>
<name>A0A1Z5JZG2_FISSO</name>
<keyword evidence="2" id="KW-0472">Membrane</keyword>
<evidence type="ECO:0000313" key="4">
    <source>
        <dbReference type="EMBL" id="GAX19405.1"/>
    </source>
</evidence>
<dbReference type="OrthoDB" id="56147at2759"/>
<organism evidence="4 5">
    <name type="scientific">Fistulifera solaris</name>
    <name type="common">Oleaginous diatom</name>
    <dbReference type="NCBI Taxonomy" id="1519565"/>
    <lineage>
        <taxon>Eukaryota</taxon>
        <taxon>Sar</taxon>
        <taxon>Stramenopiles</taxon>
        <taxon>Ochrophyta</taxon>
        <taxon>Bacillariophyta</taxon>
        <taxon>Bacillariophyceae</taxon>
        <taxon>Bacillariophycidae</taxon>
        <taxon>Naviculales</taxon>
        <taxon>Naviculaceae</taxon>
        <taxon>Fistulifera</taxon>
    </lineage>
</organism>
<protein>
    <submittedName>
        <fullName evidence="4">Uncharacterized protein</fullName>
    </submittedName>
</protein>
<sequence length="444" mass="47165">MFKRENLAAVVTLLVGQAIAVDAGYNIIPRDTHQRHLQPPAASPQPISFDGDLDRIISLALERAEGFNPDEASSPTVTPAPTITPSPTVSPVHSPNVCEGADLSRLELFKWKYTIETVAQADVNAVIGQVEEMLQERLVPLVLSCNAKNVANASIVAIDCTLPLDTISLEAVCAPELNSDHNCTAVDGTMRVFLSDPETASEALSLTDQMVKKVIEDPAFVDEVGKGLMKITLIDNDVPVDSISPDPERAVGEQGFSPFSFVIVAVGSAALIAFVGSVYYWRRGGEVDGDAAGAAGSSLYTDTFTSGGNTESPFAEMVPSAYAFNGNMSVLTPPNGMSPVLEDDNSSQSPLEMDSFDMPAAYYDSNSESQDTLGARKRAGGTLTAGHHLSDSLDAEEGTPTEIDDTQGPADNEDLLGLQDIDISTDNESKVSETISQQLFSDFV</sequence>
<evidence type="ECO:0000256" key="3">
    <source>
        <dbReference type="SAM" id="SignalP"/>
    </source>
</evidence>
<keyword evidence="2" id="KW-1133">Transmembrane helix</keyword>
<keyword evidence="2" id="KW-0812">Transmembrane</keyword>
<evidence type="ECO:0000313" key="5">
    <source>
        <dbReference type="Proteomes" id="UP000198406"/>
    </source>
</evidence>
<keyword evidence="3" id="KW-0732">Signal</keyword>
<feature type="compositionally biased region" description="Acidic residues" evidence="1">
    <location>
        <begin position="393"/>
        <end position="405"/>
    </location>
</feature>
<feature type="chain" id="PRO_5013165240" evidence="3">
    <location>
        <begin position="24"/>
        <end position="444"/>
    </location>
</feature>
<feature type="region of interest" description="Disordered" evidence="1">
    <location>
        <begin position="382"/>
        <end position="430"/>
    </location>
</feature>